<gene>
    <name evidence="2" type="ORF">MTY_1947</name>
</gene>
<evidence type="ECO:0000313" key="2">
    <source>
        <dbReference type="EMBL" id="GAF26607.1"/>
    </source>
</evidence>
<accession>A0A0S6UDS5</accession>
<organism evidence="2">
    <name type="scientific">Moorella thermoacetica Y72</name>
    <dbReference type="NCBI Taxonomy" id="1325331"/>
    <lineage>
        <taxon>Bacteria</taxon>
        <taxon>Bacillati</taxon>
        <taxon>Bacillota</taxon>
        <taxon>Clostridia</taxon>
        <taxon>Neomoorellales</taxon>
        <taxon>Neomoorellaceae</taxon>
        <taxon>Neomoorella</taxon>
    </lineage>
</organism>
<dbReference type="EMBL" id="DF238840">
    <property type="protein sequence ID" value="GAF26607.1"/>
    <property type="molecule type" value="Genomic_DNA"/>
</dbReference>
<name>A0A0S6UDS5_NEOTH</name>
<feature type="compositionally biased region" description="Basic and acidic residues" evidence="1">
    <location>
        <begin position="41"/>
        <end position="50"/>
    </location>
</feature>
<feature type="region of interest" description="Disordered" evidence="1">
    <location>
        <begin position="1"/>
        <end position="50"/>
    </location>
</feature>
<evidence type="ECO:0000256" key="1">
    <source>
        <dbReference type="SAM" id="MobiDB-lite"/>
    </source>
</evidence>
<proteinExistence type="predicted"/>
<dbReference type="Proteomes" id="UP000063718">
    <property type="component" value="Unassembled WGS sequence"/>
</dbReference>
<reference evidence="2" key="1">
    <citation type="journal article" date="2014" name="Gene">
        <title>Genome-guided analysis of transformation efficiency and carbon dioxide assimilation by Moorella thermoacetica Y72.</title>
        <authorList>
            <person name="Tsukahara K."/>
            <person name="Kita A."/>
            <person name="Nakashimada Y."/>
            <person name="Hoshino T."/>
            <person name="Murakami K."/>
        </authorList>
    </citation>
    <scope>NUCLEOTIDE SEQUENCE [LARGE SCALE GENOMIC DNA]</scope>
    <source>
        <strain evidence="2">Y72</strain>
    </source>
</reference>
<protein>
    <submittedName>
        <fullName evidence="2">Uncharacterized protein</fullName>
    </submittedName>
</protein>
<sequence length="50" mass="4993">MYPFPVLNGGAPNRLRPTPAGAAARGCTGRPGGFPAGPSSTRRDGRAAAI</sequence>
<dbReference type="AlphaFoldDB" id="A0A0S6UDS5"/>